<dbReference type="Pfam" id="PF00651">
    <property type="entry name" value="BTB"/>
    <property type="match status" value="1"/>
</dbReference>
<dbReference type="InterPro" id="IPR017096">
    <property type="entry name" value="BTB-kelch_protein"/>
</dbReference>
<evidence type="ECO:0000259" key="8">
    <source>
        <dbReference type="PROSITE" id="PS50097"/>
    </source>
</evidence>
<evidence type="ECO:0000256" key="4">
    <source>
        <dbReference type="ARBA" id="ARBA00022737"/>
    </source>
</evidence>
<keyword evidence="10" id="KW-1185">Reference proteome</keyword>
<keyword evidence="4" id="KW-0677">Repeat</keyword>
<dbReference type="SMART" id="SM00225">
    <property type="entry name" value="BTB"/>
    <property type="match status" value="1"/>
</dbReference>
<comment type="function">
    <text evidence="7">Probable substrate-specific adapter of an E3 ubiquitin-protein ligase complex which mediates the ubiquitination and subsequent proteasomal degradation of target proteins. May have a role in synapse differentiation and growth.</text>
</comment>
<dbReference type="InterPro" id="IPR011043">
    <property type="entry name" value="Gal_Oxase/kelch_b-propeller"/>
</dbReference>
<dbReference type="UniPathway" id="UPA00143"/>
<evidence type="ECO:0000256" key="2">
    <source>
        <dbReference type="ARBA" id="ARBA00013699"/>
    </source>
</evidence>
<evidence type="ECO:0000256" key="7">
    <source>
        <dbReference type="ARBA" id="ARBA00043912"/>
    </source>
</evidence>
<dbReference type="EnsemblMetazoa" id="GBRI041758-RA">
    <property type="protein sequence ID" value="GBRI041758-PA"/>
    <property type="gene ID" value="GBRI041758"/>
</dbReference>
<dbReference type="Gene3D" id="2.120.10.80">
    <property type="entry name" value="Kelch-type beta propeller"/>
    <property type="match status" value="2"/>
</dbReference>
<dbReference type="FunFam" id="1.25.40.420:FF:000001">
    <property type="entry name" value="Kelch-like family member 12"/>
    <property type="match status" value="1"/>
</dbReference>
<evidence type="ECO:0000256" key="3">
    <source>
        <dbReference type="ARBA" id="ARBA00022441"/>
    </source>
</evidence>
<evidence type="ECO:0000256" key="6">
    <source>
        <dbReference type="ARBA" id="ARBA00023203"/>
    </source>
</evidence>
<name>A0A1A9X2C7_9MUSC</name>
<evidence type="ECO:0000313" key="10">
    <source>
        <dbReference type="Proteomes" id="UP000091820"/>
    </source>
</evidence>
<dbReference type="SMART" id="SM00612">
    <property type="entry name" value="Kelch"/>
    <property type="match status" value="4"/>
</dbReference>
<evidence type="ECO:0000256" key="1">
    <source>
        <dbReference type="ARBA" id="ARBA00004906"/>
    </source>
</evidence>
<proteinExistence type="predicted"/>
<reference evidence="10" key="1">
    <citation type="submission" date="2014-03" db="EMBL/GenBank/DDBJ databases">
        <authorList>
            <person name="Aksoy S."/>
            <person name="Warren W."/>
            <person name="Wilson R.K."/>
        </authorList>
    </citation>
    <scope>NUCLEOTIDE SEQUENCE [LARGE SCALE GENOMIC DNA]</scope>
    <source>
        <strain evidence="10">IAEA</strain>
    </source>
</reference>
<reference evidence="9" key="2">
    <citation type="submission" date="2020-05" db="UniProtKB">
        <authorList>
            <consortium name="EnsemblMetazoa"/>
        </authorList>
    </citation>
    <scope>IDENTIFICATION</scope>
    <source>
        <strain evidence="9">IAEA</strain>
    </source>
</reference>
<dbReference type="Proteomes" id="UP000091820">
    <property type="component" value="Unassembled WGS sequence"/>
</dbReference>
<dbReference type="SUPFAM" id="SSF54695">
    <property type="entry name" value="POZ domain"/>
    <property type="match status" value="1"/>
</dbReference>
<keyword evidence="5" id="KW-0833">Ubl conjugation pathway</keyword>
<evidence type="ECO:0000256" key="5">
    <source>
        <dbReference type="ARBA" id="ARBA00022786"/>
    </source>
</evidence>
<comment type="pathway">
    <text evidence="1">Protein modification; protein ubiquitination.</text>
</comment>
<protein>
    <recommendedName>
        <fullName evidence="2">Kelch-like protein diablo</fullName>
    </recommendedName>
</protein>
<dbReference type="Gene3D" id="3.30.710.10">
    <property type="entry name" value="Potassium Channel Kv1.1, Chain A"/>
    <property type="match status" value="1"/>
</dbReference>
<keyword evidence="6" id="KW-0009">Actin-binding</keyword>
<dbReference type="VEuPathDB" id="VectorBase:GBRI041758"/>
<dbReference type="STRING" id="37001.A0A1A9X2C7"/>
<dbReference type="SMART" id="SM00875">
    <property type="entry name" value="BACK"/>
    <property type="match status" value="1"/>
</dbReference>
<dbReference type="SUPFAM" id="SSF50965">
    <property type="entry name" value="Galactose oxidase, central domain"/>
    <property type="match status" value="1"/>
</dbReference>
<feature type="domain" description="BTB" evidence="8">
    <location>
        <begin position="38"/>
        <end position="104"/>
    </location>
</feature>
<dbReference type="InterPro" id="IPR000210">
    <property type="entry name" value="BTB/POZ_dom"/>
</dbReference>
<dbReference type="InterPro" id="IPR015915">
    <property type="entry name" value="Kelch-typ_b-propeller"/>
</dbReference>
<evidence type="ECO:0000313" key="9">
    <source>
        <dbReference type="EnsemblMetazoa" id="GBRI041758-PA"/>
    </source>
</evidence>
<dbReference type="AlphaFoldDB" id="A0A1A9X2C7"/>
<dbReference type="GO" id="GO:0003779">
    <property type="term" value="F:actin binding"/>
    <property type="evidence" value="ECO:0007669"/>
    <property type="project" value="UniProtKB-KW"/>
</dbReference>
<dbReference type="PRINTS" id="PR00501">
    <property type="entry name" value="KELCHREPEAT"/>
</dbReference>
<dbReference type="InterPro" id="IPR006652">
    <property type="entry name" value="Kelch_1"/>
</dbReference>
<dbReference type="GO" id="GO:0016567">
    <property type="term" value="P:protein ubiquitination"/>
    <property type="evidence" value="ECO:0007669"/>
    <property type="project" value="UniProtKB-UniPathway"/>
</dbReference>
<dbReference type="PANTHER" id="PTHR24412:SF451">
    <property type="entry name" value="KELCH-LIKE PROTEIN 20"/>
    <property type="match status" value="1"/>
</dbReference>
<dbReference type="PIRSF" id="PIRSF037037">
    <property type="entry name" value="Kelch-like_protein_gigaxonin"/>
    <property type="match status" value="1"/>
</dbReference>
<dbReference type="Pfam" id="PF01344">
    <property type="entry name" value="Kelch_1"/>
    <property type="match status" value="3"/>
</dbReference>
<accession>A0A1A9X2C7</accession>
<dbReference type="InterPro" id="IPR011333">
    <property type="entry name" value="SKP1/BTB/POZ_sf"/>
</dbReference>
<keyword evidence="3" id="KW-0880">Kelch repeat</keyword>
<organism evidence="9 10">
    <name type="scientific">Glossina brevipalpis</name>
    <dbReference type="NCBI Taxonomy" id="37001"/>
    <lineage>
        <taxon>Eukaryota</taxon>
        <taxon>Metazoa</taxon>
        <taxon>Ecdysozoa</taxon>
        <taxon>Arthropoda</taxon>
        <taxon>Hexapoda</taxon>
        <taxon>Insecta</taxon>
        <taxon>Pterygota</taxon>
        <taxon>Neoptera</taxon>
        <taxon>Endopterygota</taxon>
        <taxon>Diptera</taxon>
        <taxon>Brachycera</taxon>
        <taxon>Muscomorpha</taxon>
        <taxon>Hippoboscoidea</taxon>
        <taxon>Glossinidae</taxon>
        <taxon>Glossina</taxon>
    </lineage>
</organism>
<dbReference type="Pfam" id="PF07707">
    <property type="entry name" value="BACK"/>
    <property type="match status" value="1"/>
</dbReference>
<dbReference type="Gene3D" id="1.25.40.420">
    <property type="match status" value="1"/>
</dbReference>
<sequence>MAAENNNNGDAIENIENSGYSNNFFQTLRELRRTEQFCDFSLKVGDETIHVHKVVLSIASPYFAAMFQHDTKEKAESTIKLECEATGLKAIIEYIYSGKTALTEENIFSVCSISDYLQIEWVKNQCQQFIKRNLKHTNCFQVRKFADQPSFKELRDHIHNYILKEFHKLINEEGFLQLSFEEIRELIKDDQLCVKFEDNAYKAAINWIKHNLNGRNVHLIELMSHVRFAFVRTEFLRDHIVNESALKNNLQCNQYLVQALTYQITPAIKRSLFWSQAKAIPINRTEKFNVLLAGGMDLKSRACTTTCRVYDVTDSKIFALPNMNTNRWGHSLISLKGGLYSAGGNNGAALRTAECYSSSNKKWNNITSMTNARYNFGICTYNNFIYVVGGYQNSTVEKYDPATGNWYNCPNTPVEYIYCSRAASVENSIYSLGRGSDGVTSCTRFDPREGQWCKFNEKPTGLHPQERFELVSYGPSLFCVTEDSARLDLRINKWDSMPSTLCKRTNYSAVIIANDIYIFGGELEKLVNCSEYVRSVERYNIHDNEWTSVDLMNIEFTRGATVTLNNDFDFN</sequence>
<dbReference type="InterPro" id="IPR011705">
    <property type="entry name" value="BACK"/>
</dbReference>
<dbReference type="PROSITE" id="PS50097">
    <property type="entry name" value="BTB"/>
    <property type="match status" value="1"/>
</dbReference>
<dbReference type="PANTHER" id="PTHR24412">
    <property type="entry name" value="KELCH PROTEIN"/>
    <property type="match status" value="1"/>
</dbReference>